<gene>
    <name evidence="5" type="ORF">B9J98_04255</name>
</gene>
<feature type="domain" description="Ribosome maturation protein SDO1/SBDS N-terminal" evidence="2">
    <location>
        <begin position="9"/>
        <end position="93"/>
    </location>
</feature>
<proteinExistence type="inferred from homology"/>
<dbReference type="PANTHER" id="PTHR10927">
    <property type="entry name" value="RIBOSOME MATURATION PROTEIN SBDS"/>
    <property type="match status" value="1"/>
</dbReference>
<feature type="domain" description="Ribosome maturation protein SDO1/SBDS C-terminal" evidence="4">
    <location>
        <begin position="164"/>
        <end position="226"/>
    </location>
</feature>
<dbReference type="InterPro" id="IPR036786">
    <property type="entry name" value="Ribosome_mat_SBDS_N_sf"/>
</dbReference>
<comment type="caution">
    <text evidence="5">The sequence shown here is derived from an EMBL/GenBank/DDBJ whole genome shotgun (WGS) entry which is preliminary data.</text>
</comment>
<dbReference type="Proteomes" id="UP000244066">
    <property type="component" value="Unassembled WGS sequence"/>
</dbReference>
<dbReference type="Gene3D" id="1.10.10.900">
    <property type="entry name" value="SBDS protein C-terminal domain, subdomain 1"/>
    <property type="match status" value="1"/>
</dbReference>
<dbReference type="InterPro" id="IPR018978">
    <property type="entry name" value="SDO1/SBDS_central"/>
</dbReference>
<dbReference type="InterPro" id="IPR039100">
    <property type="entry name" value="Sdo1/SBDS-like"/>
</dbReference>
<dbReference type="SUPFAM" id="SSF109728">
    <property type="entry name" value="Hypothetical protein AF0491, middle domain"/>
    <property type="match status" value="1"/>
</dbReference>
<dbReference type="Pfam" id="PF09377">
    <property type="entry name" value="SBDS_domain_II"/>
    <property type="match status" value="1"/>
</dbReference>
<dbReference type="InterPro" id="IPR002140">
    <property type="entry name" value="Sdo1/SBDS"/>
</dbReference>
<sequence length="231" mass="26136">MTKQKGSYTIARLVRGETFEIIVDPDSALRYKMGEKVPMSKVLLYEEIYTDAKKGIRASEEQLMKAFKTKDKLAIAARILTEGTLQITSEQRRRLIEEKKRQIVEFISKNAVDPRTKLPHPPQRIELAMEQAGVSIDPFVDAKEQAMKVIERLSQILPMKVGLMRMYVRVPGEFVGKAYGLLKSVGKILKEEYKADGSWVGEVEVLAGLQADLIEKLNRLCSGRAEARPIE</sequence>
<dbReference type="Gene3D" id="3.30.1250.10">
    <property type="entry name" value="Ribosome maturation protein SBDS, N-terminal domain"/>
    <property type="match status" value="1"/>
</dbReference>
<dbReference type="EMBL" id="NDWU01000009">
    <property type="protein sequence ID" value="PUA32072.1"/>
    <property type="molecule type" value="Genomic_DNA"/>
</dbReference>
<name>A0A2R7Y5F3_9ARCH</name>
<dbReference type="NCBIfam" id="TIGR00291">
    <property type="entry name" value="RNA_SBDS"/>
    <property type="match status" value="1"/>
</dbReference>
<evidence type="ECO:0000259" key="3">
    <source>
        <dbReference type="Pfam" id="PF09377"/>
    </source>
</evidence>
<feature type="domain" description="Ribosome maturation protein SDO1/SBDS central" evidence="3">
    <location>
        <begin position="101"/>
        <end position="160"/>
    </location>
</feature>
<dbReference type="SUPFAM" id="SSF89895">
    <property type="entry name" value="FYSH domain"/>
    <property type="match status" value="1"/>
</dbReference>
<dbReference type="Pfam" id="PF01172">
    <property type="entry name" value="SBDS_N"/>
    <property type="match status" value="1"/>
</dbReference>
<dbReference type="InterPro" id="IPR037188">
    <property type="entry name" value="Sdo1/SBDS_central_sf"/>
</dbReference>
<protein>
    <submittedName>
        <fullName evidence="5">rRNA metabolism protein</fullName>
    </submittedName>
</protein>
<dbReference type="AlphaFoldDB" id="A0A2R7Y5F3"/>
<evidence type="ECO:0000259" key="2">
    <source>
        <dbReference type="Pfam" id="PF01172"/>
    </source>
</evidence>
<dbReference type="InterPro" id="IPR035647">
    <property type="entry name" value="EFG_III/V"/>
</dbReference>
<dbReference type="PANTHER" id="PTHR10927:SF4">
    <property type="entry name" value="RIBOSOME MATURATION PROTEIN SDO1 HOMOLOG"/>
    <property type="match status" value="1"/>
</dbReference>
<comment type="similarity">
    <text evidence="1">Belongs to the SDO1/SBDS family.</text>
</comment>
<accession>A0A2R7Y5F3</accession>
<dbReference type="Pfam" id="PF20268">
    <property type="entry name" value="SBDS_C"/>
    <property type="match status" value="1"/>
</dbReference>
<reference evidence="5 6" key="1">
    <citation type="submission" date="2017-04" db="EMBL/GenBank/DDBJ databases">
        <title>Draft Aigarchaeota genome from a New Zealand hot spring.</title>
        <authorList>
            <person name="Reysenbach A.-L."/>
            <person name="Donaho J.A."/>
            <person name="Gerhart J."/>
            <person name="Kelley J.F."/>
            <person name="Kouba K."/>
            <person name="Podar M."/>
            <person name="Stott M."/>
        </authorList>
    </citation>
    <scope>NUCLEOTIDE SEQUENCE [LARGE SCALE GENOMIC DNA]</scope>
    <source>
        <strain evidence="5">NZ13_MG1</strain>
    </source>
</reference>
<evidence type="ECO:0000313" key="6">
    <source>
        <dbReference type="Proteomes" id="UP000244066"/>
    </source>
</evidence>
<dbReference type="InterPro" id="IPR019783">
    <property type="entry name" value="SDO1/SBDS_N"/>
</dbReference>
<organism evidence="5 6">
    <name type="scientific">Candidatus Terraquivivens tikiterensis</name>
    <dbReference type="NCBI Taxonomy" id="1980982"/>
    <lineage>
        <taxon>Archaea</taxon>
        <taxon>Nitrososphaerota</taxon>
        <taxon>Candidatus Wolframiiraptoraceae</taxon>
        <taxon>Candidatus Terraquivivens</taxon>
    </lineage>
</organism>
<dbReference type="InterPro" id="IPR046928">
    <property type="entry name" value="SDO1/SBDS_C"/>
</dbReference>
<evidence type="ECO:0000256" key="1">
    <source>
        <dbReference type="ARBA" id="ARBA00007433"/>
    </source>
</evidence>
<evidence type="ECO:0000313" key="5">
    <source>
        <dbReference type="EMBL" id="PUA32072.1"/>
    </source>
</evidence>
<dbReference type="GO" id="GO:0042256">
    <property type="term" value="P:cytosolic ribosome assembly"/>
    <property type="evidence" value="ECO:0007669"/>
    <property type="project" value="InterPro"/>
</dbReference>
<dbReference type="Gene3D" id="3.30.70.240">
    <property type="match status" value="1"/>
</dbReference>
<evidence type="ECO:0000259" key="4">
    <source>
        <dbReference type="Pfam" id="PF20268"/>
    </source>
</evidence>
<dbReference type="SUPFAM" id="SSF54980">
    <property type="entry name" value="EF-G C-terminal domain-like"/>
    <property type="match status" value="1"/>
</dbReference>